<reference evidence="3 4" key="1">
    <citation type="submission" date="2025-04" db="UniProtKB">
        <authorList>
            <consortium name="RefSeq"/>
        </authorList>
    </citation>
    <scope>IDENTIFICATION</scope>
</reference>
<accession>A0AB40CAS7</accession>
<keyword evidence="2" id="KW-1185">Reference proteome</keyword>
<dbReference type="RefSeq" id="XP_039136213.1">
    <property type="nucleotide sequence ID" value="XM_039280279.1"/>
</dbReference>
<evidence type="ECO:0000313" key="4">
    <source>
        <dbReference type="RefSeq" id="XP_039136212.1"/>
    </source>
</evidence>
<dbReference type="GeneID" id="120273616"/>
<dbReference type="PANTHER" id="PTHR34952:SF2">
    <property type="entry name" value="OS05G0113500 PROTEIN"/>
    <property type="match status" value="1"/>
</dbReference>
<dbReference type="RefSeq" id="XP_039136211.1">
    <property type="nucleotide sequence ID" value="XM_039280277.1"/>
</dbReference>
<evidence type="ECO:0000256" key="1">
    <source>
        <dbReference type="SAM" id="MobiDB-lite"/>
    </source>
</evidence>
<dbReference type="RefSeq" id="XP_039136212.1">
    <property type="nucleotide sequence ID" value="XM_039280278.1"/>
</dbReference>
<organism evidence="2 5">
    <name type="scientific">Dioscorea cayennensis subsp. rotundata</name>
    <name type="common">White Guinea yam</name>
    <name type="synonym">Dioscorea rotundata</name>
    <dbReference type="NCBI Taxonomy" id="55577"/>
    <lineage>
        <taxon>Eukaryota</taxon>
        <taxon>Viridiplantae</taxon>
        <taxon>Streptophyta</taxon>
        <taxon>Embryophyta</taxon>
        <taxon>Tracheophyta</taxon>
        <taxon>Spermatophyta</taxon>
        <taxon>Magnoliopsida</taxon>
        <taxon>Liliopsida</taxon>
        <taxon>Dioscoreales</taxon>
        <taxon>Dioscoreaceae</taxon>
        <taxon>Dioscorea</taxon>
    </lineage>
</organism>
<evidence type="ECO:0000313" key="5">
    <source>
        <dbReference type="RefSeq" id="XP_039136213.1"/>
    </source>
</evidence>
<protein>
    <submittedName>
        <fullName evidence="3 4">Uncharacterized protein LOC120273616 isoform X1</fullName>
    </submittedName>
</protein>
<evidence type="ECO:0000313" key="2">
    <source>
        <dbReference type="Proteomes" id="UP001515500"/>
    </source>
</evidence>
<feature type="region of interest" description="Disordered" evidence="1">
    <location>
        <begin position="220"/>
        <end position="277"/>
    </location>
</feature>
<dbReference type="AlphaFoldDB" id="A0AB40CAS7"/>
<dbReference type="Proteomes" id="UP001515500">
    <property type="component" value="Chromosome 12"/>
</dbReference>
<sequence length="277" mass="30889">MESSCVHHQHSSMDCAPPGISIHSGNVFCDFNFHHLIGRNPVVAQKCWNSKNDELLAKHASCDILGVSSKIGDELVTRELGKKFHKMLQVNDSSEDILSDDSPSNREESCSSSGTRIFQDIDESTTFDAKVGKVLNKSVTFPISNKVQSYPEPIKREDGLPGKLCDIPNSSFCESHVYGRSMSLSPSSKLVSAMKGGRERSGISQAVKLHVKWAPEVYDPPVTSMSHSVKSHRQQCPKARKRDQHKHKHKGKSSRSNAKEKKYTRRTFLATREILSK</sequence>
<feature type="region of interest" description="Disordered" evidence="1">
    <location>
        <begin position="94"/>
        <end position="113"/>
    </location>
</feature>
<dbReference type="PANTHER" id="PTHR34952">
    <property type="entry name" value="OS05G0113500 PROTEIN"/>
    <property type="match status" value="1"/>
</dbReference>
<proteinExistence type="predicted"/>
<gene>
    <name evidence="3 4 5" type="primary">LOC120273616</name>
</gene>
<evidence type="ECO:0000313" key="3">
    <source>
        <dbReference type="RefSeq" id="XP_039136211.1"/>
    </source>
</evidence>
<feature type="compositionally biased region" description="Basic residues" evidence="1">
    <location>
        <begin position="229"/>
        <end position="253"/>
    </location>
</feature>
<name>A0AB40CAS7_DIOCR</name>